<dbReference type="KEGG" id="jag:GJA_3158"/>
<proteinExistence type="predicted"/>
<feature type="signal peptide" evidence="1">
    <location>
        <begin position="1"/>
        <end position="24"/>
    </location>
</feature>
<dbReference type="AlphaFoldDB" id="W0V828"/>
<keyword evidence="1" id="KW-0732">Signal</keyword>
<evidence type="ECO:0000313" key="2">
    <source>
        <dbReference type="EMBL" id="CDG83780.1"/>
    </source>
</evidence>
<protein>
    <recommendedName>
        <fullName evidence="4">DUF3304 domain-containing protein</fullName>
    </recommendedName>
</protein>
<dbReference type="STRING" id="1349767.GJA_3158"/>
<evidence type="ECO:0008006" key="4">
    <source>
        <dbReference type="Google" id="ProtNLM"/>
    </source>
</evidence>
<dbReference type="HOGENOM" id="CLU_1018538_0_0_4"/>
<name>W0V828_9BURK</name>
<dbReference type="Pfam" id="PF11745">
    <property type="entry name" value="DUF3304"/>
    <property type="match status" value="1"/>
</dbReference>
<evidence type="ECO:0000256" key="1">
    <source>
        <dbReference type="SAM" id="SignalP"/>
    </source>
</evidence>
<dbReference type="InterPro" id="IPR021733">
    <property type="entry name" value="DUF3304"/>
</dbReference>
<feature type="chain" id="PRO_5004797449" description="DUF3304 domain-containing protein" evidence="1">
    <location>
        <begin position="25"/>
        <end position="253"/>
    </location>
</feature>
<dbReference type="EMBL" id="HG322949">
    <property type="protein sequence ID" value="CDG83780.1"/>
    <property type="molecule type" value="Genomic_DNA"/>
</dbReference>
<evidence type="ECO:0000313" key="3">
    <source>
        <dbReference type="Proteomes" id="UP000027604"/>
    </source>
</evidence>
<dbReference type="eggNOG" id="ENOG5033FV8">
    <property type="taxonomic scope" value="Bacteria"/>
</dbReference>
<dbReference type="Proteomes" id="UP000027604">
    <property type="component" value="Chromosome I"/>
</dbReference>
<dbReference type="RefSeq" id="WP_081905424.1">
    <property type="nucleotide sequence ID" value="NZ_HG322949.1"/>
</dbReference>
<reference evidence="2 3" key="1">
    <citation type="journal article" date="2015" name="Genome Announc.">
        <title>Genome Sequence of Mushroom Soft-Rot Pathogen Janthinobacterium agaricidamnosum.</title>
        <authorList>
            <person name="Graupner K."/>
            <person name="Lackner G."/>
            <person name="Hertweck C."/>
        </authorList>
    </citation>
    <scope>NUCLEOTIDE SEQUENCE [LARGE SCALE GENOMIC DNA]</scope>
    <source>
        <strain evidence="3">NBRC 102515 / DSM 9628</strain>
    </source>
</reference>
<accession>W0V828</accession>
<keyword evidence="3" id="KW-1185">Reference proteome</keyword>
<sequence>MIIKIENLKICFFILAASISNTYAASTNQSITVPVSIHGVNYTADTFSYVVRNPADKSDKGAGELIDPFAAGGTVCCYQLPKQWKAGIQINIDITKWLQKKKNNKLQEVKEQYLVEVPRYDNGTPGELWVMRNPDGSIGVISSNYQPNHALWPGTVKGWPVPSREYQLERWEIYIKHEEGGVALFKNMLQELKSNPEKRALSAWNFALKNDPESLSKYSDSTDINFHLMLKNRYEDSLKIQEEKLQKLREERP</sequence>
<gene>
    <name evidence="2" type="ORF">GJA_3158</name>
</gene>
<organism evidence="2 3">
    <name type="scientific">Janthinobacterium agaricidamnosum NBRC 102515 = DSM 9628</name>
    <dbReference type="NCBI Taxonomy" id="1349767"/>
    <lineage>
        <taxon>Bacteria</taxon>
        <taxon>Pseudomonadati</taxon>
        <taxon>Pseudomonadota</taxon>
        <taxon>Betaproteobacteria</taxon>
        <taxon>Burkholderiales</taxon>
        <taxon>Oxalobacteraceae</taxon>
        <taxon>Janthinobacterium</taxon>
    </lineage>
</organism>